<evidence type="ECO:0000313" key="3">
    <source>
        <dbReference type="Proteomes" id="UP000286246"/>
    </source>
</evidence>
<protein>
    <submittedName>
        <fullName evidence="2">Putative NADPH-quinone reductase</fullName>
    </submittedName>
</protein>
<dbReference type="InterPro" id="IPR003680">
    <property type="entry name" value="Flavodoxin_fold"/>
</dbReference>
<dbReference type="Proteomes" id="UP000286246">
    <property type="component" value="Unassembled WGS sequence"/>
</dbReference>
<reference evidence="2 3" key="1">
    <citation type="submission" date="2018-09" db="EMBL/GenBank/DDBJ databases">
        <title>Genomic Encyclopedia of Type Strains, Phase III (KMG-III): the genomes of soil and plant-associated and newly described type strains.</title>
        <authorList>
            <person name="Whitman W."/>
        </authorList>
    </citation>
    <scope>NUCLEOTIDE SEQUENCE [LARGE SCALE GENOMIC DNA]</scope>
    <source>
        <strain evidence="2 3">CECT 7938</strain>
    </source>
</reference>
<proteinExistence type="predicted"/>
<evidence type="ECO:0000313" key="2">
    <source>
        <dbReference type="EMBL" id="RKE55480.1"/>
    </source>
</evidence>
<accession>A0A420BFK3</accession>
<dbReference type="Gene3D" id="3.40.50.360">
    <property type="match status" value="1"/>
</dbReference>
<gene>
    <name evidence="2" type="ORF">DFQ12_0312</name>
</gene>
<dbReference type="EMBL" id="RAPY01000001">
    <property type="protein sequence ID" value="RKE55480.1"/>
    <property type="molecule type" value="Genomic_DNA"/>
</dbReference>
<comment type="caution">
    <text evidence="2">The sequence shown here is derived from an EMBL/GenBank/DDBJ whole genome shotgun (WGS) entry which is preliminary data.</text>
</comment>
<name>A0A420BFK3_SPHD1</name>
<dbReference type="Pfam" id="PF02525">
    <property type="entry name" value="Flavodoxin_2"/>
    <property type="match status" value="1"/>
</dbReference>
<sequence length="190" mass="22162">MKNVLLINGDLFKTASTDFLMDAYRAGVYQADGIVHDLKIVDLLFNYNIKLPSIYSSPLEIDLQDALRELHWAKHIVLFCPVYRSYIPSKIRGFFDRLFLSNQSNLDPNRIDNNFYGKSARIVSILDNELFHEYSQFKKTNFMSIKKDVFERCHISPVRTSAMGELHNLKNSYSEKWAEKLARFGRIDLL</sequence>
<evidence type="ECO:0000259" key="1">
    <source>
        <dbReference type="Pfam" id="PF02525"/>
    </source>
</evidence>
<feature type="domain" description="Flavodoxin-like fold" evidence="1">
    <location>
        <begin position="2"/>
        <end position="170"/>
    </location>
</feature>
<dbReference type="AlphaFoldDB" id="A0A420BFK3"/>
<dbReference type="SUPFAM" id="SSF52218">
    <property type="entry name" value="Flavoproteins"/>
    <property type="match status" value="1"/>
</dbReference>
<dbReference type="InterPro" id="IPR029039">
    <property type="entry name" value="Flavoprotein-like_sf"/>
</dbReference>
<dbReference type="OrthoDB" id="652200at2"/>
<organism evidence="2 3">
    <name type="scientific">Sphingobacterium detergens</name>
    <dbReference type="NCBI Taxonomy" id="1145106"/>
    <lineage>
        <taxon>Bacteria</taxon>
        <taxon>Pseudomonadati</taxon>
        <taxon>Bacteroidota</taxon>
        <taxon>Sphingobacteriia</taxon>
        <taxon>Sphingobacteriales</taxon>
        <taxon>Sphingobacteriaceae</taxon>
        <taxon>Sphingobacterium</taxon>
    </lineage>
</organism>
<dbReference type="RefSeq" id="WP_120257260.1">
    <property type="nucleotide sequence ID" value="NZ_RAPY01000001.1"/>
</dbReference>
<keyword evidence="3" id="KW-1185">Reference proteome</keyword>